<dbReference type="RefSeq" id="XP_040674097.1">
    <property type="nucleotide sequence ID" value="XM_040816375.1"/>
</dbReference>
<dbReference type="OrthoDB" id="5201563at2759"/>
<evidence type="ECO:0000313" key="2">
    <source>
        <dbReference type="EMBL" id="OJJ08335.1"/>
    </source>
</evidence>
<evidence type="ECO:0000313" key="3">
    <source>
        <dbReference type="Proteomes" id="UP000184073"/>
    </source>
</evidence>
<sequence>MSYTTSTTRTSEAQTDAAISQNRESNEPRTLQQQLPDTDPEGEEFLTHNGSPTGLEPVNNPPTWPTDHRRVPPYRAPVVNPAWSRIAGDTVAIRTFMWTMLSGCQLLQWGYMVPRRLGLHARGYGMYQIANEW</sequence>
<dbReference type="EMBL" id="KV878139">
    <property type="protein sequence ID" value="OJJ08335.1"/>
    <property type="molecule type" value="Genomic_DNA"/>
</dbReference>
<feature type="compositionally biased region" description="Polar residues" evidence="1">
    <location>
        <begin position="12"/>
        <end position="36"/>
    </location>
</feature>
<dbReference type="AlphaFoldDB" id="A0A1L9Q3I2"/>
<accession>A0A1L9Q3I2</accession>
<name>A0A1L9Q3I2_ASPVE</name>
<gene>
    <name evidence="2" type="ORF">ASPVEDRAFT_77017</name>
</gene>
<protein>
    <submittedName>
        <fullName evidence="2">Uncharacterized protein</fullName>
    </submittedName>
</protein>
<keyword evidence="3" id="KW-1185">Reference proteome</keyword>
<organism evidence="2 3">
    <name type="scientific">Aspergillus versicolor CBS 583.65</name>
    <dbReference type="NCBI Taxonomy" id="1036611"/>
    <lineage>
        <taxon>Eukaryota</taxon>
        <taxon>Fungi</taxon>
        <taxon>Dikarya</taxon>
        <taxon>Ascomycota</taxon>
        <taxon>Pezizomycotina</taxon>
        <taxon>Eurotiomycetes</taxon>
        <taxon>Eurotiomycetidae</taxon>
        <taxon>Eurotiales</taxon>
        <taxon>Aspergillaceae</taxon>
        <taxon>Aspergillus</taxon>
        <taxon>Aspergillus subgen. Nidulantes</taxon>
    </lineage>
</organism>
<feature type="region of interest" description="Disordered" evidence="1">
    <location>
        <begin position="1"/>
        <end position="71"/>
    </location>
</feature>
<evidence type="ECO:0000256" key="1">
    <source>
        <dbReference type="SAM" id="MobiDB-lite"/>
    </source>
</evidence>
<dbReference type="Proteomes" id="UP000184073">
    <property type="component" value="Unassembled WGS sequence"/>
</dbReference>
<dbReference type="VEuPathDB" id="FungiDB:ASPVEDRAFT_77017"/>
<proteinExistence type="predicted"/>
<feature type="compositionally biased region" description="Low complexity" evidence="1">
    <location>
        <begin position="1"/>
        <end position="11"/>
    </location>
</feature>
<dbReference type="GeneID" id="63731886"/>
<reference evidence="3" key="1">
    <citation type="journal article" date="2017" name="Genome Biol.">
        <title>Comparative genomics reveals high biological diversity and specific adaptations in the industrially and medically important fungal genus Aspergillus.</title>
        <authorList>
            <person name="de Vries R.P."/>
            <person name="Riley R."/>
            <person name="Wiebenga A."/>
            <person name="Aguilar-Osorio G."/>
            <person name="Amillis S."/>
            <person name="Uchima C.A."/>
            <person name="Anderluh G."/>
            <person name="Asadollahi M."/>
            <person name="Askin M."/>
            <person name="Barry K."/>
            <person name="Battaglia E."/>
            <person name="Bayram O."/>
            <person name="Benocci T."/>
            <person name="Braus-Stromeyer S.A."/>
            <person name="Caldana C."/>
            <person name="Canovas D."/>
            <person name="Cerqueira G.C."/>
            <person name="Chen F."/>
            <person name="Chen W."/>
            <person name="Choi C."/>
            <person name="Clum A."/>
            <person name="Dos Santos R.A."/>
            <person name="Damasio A.R."/>
            <person name="Diallinas G."/>
            <person name="Emri T."/>
            <person name="Fekete E."/>
            <person name="Flipphi M."/>
            <person name="Freyberg S."/>
            <person name="Gallo A."/>
            <person name="Gournas C."/>
            <person name="Habgood R."/>
            <person name="Hainaut M."/>
            <person name="Harispe M.L."/>
            <person name="Henrissat B."/>
            <person name="Hilden K.S."/>
            <person name="Hope R."/>
            <person name="Hossain A."/>
            <person name="Karabika E."/>
            <person name="Karaffa L."/>
            <person name="Karanyi Z."/>
            <person name="Krasevec N."/>
            <person name="Kuo A."/>
            <person name="Kusch H."/>
            <person name="LaButti K."/>
            <person name="Lagendijk E.L."/>
            <person name="Lapidus A."/>
            <person name="Levasseur A."/>
            <person name="Lindquist E."/>
            <person name="Lipzen A."/>
            <person name="Logrieco A.F."/>
            <person name="MacCabe A."/>
            <person name="Maekelae M.R."/>
            <person name="Malavazi I."/>
            <person name="Melin P."/>
            <person name="Meyer V."/>
            <person name="Mielnichuk N."/>
            <person name="Miskei M."/>
            <person name="Molnar A.P."/>
            <person name="Mule G."/>
            <person name="Ngan C.Y."/>
            <person name="Orejas M."/>
            <person name="Orosz E."/>
            <person name="Ouedraogo J.P."/>
            <person name="Overkamp K.M."/>
            <person name="Park H.-S."/>
            <person name="Perrone G."/>
            <person name="Piumi F."/>
            <person name="Punt P.J."/>
            <person name="Ram A.F."/>
            <person name="Ramon A."/>
            <person name="Rauscher S."/>
            <person name="Record E."/>
            <person name="Riano-Pachon D.M."/>
            <person name="Robert V."/>
            <person name="Roehrig J."/>
            <person name="Ruller R."/>
            <person name="Salamov A."/>
            <person name="Salih N.S."/>
            <person name="Samson R.A."/>
            <person name="Sandor E."/>
            <person name="Sanguinetti M."/>
            <person name="Schuetze T."/>
            <person name="Sepcic K."/>
            <person name="Shelest E."/>
            <person name="Sherlock G."/>
            <person name="Sophianopoulou V."/>
            <person name="Squina F.M."/>
            <person name="Sun H."/>
            <person name="Susca A."/>
            <person name="Todd R.B."/>
            <person name="Tsang A."/>
            <person name="Unkles S.E."/>
            <person name="van de Wiele N."/>
            <person name="van Rossen-Uffink D."/>
            <person name="Oliveira J.V."/>
            <person name="Vesth T.C."/>
            <person name="Visser J."/>
            <person name="Yu J.-H."/>
            <person name="Zhou M."/>
            <person name="Andersen M.R."/>
            <person name="Archer D.B."/>
            <person name="Baker S.E."/>
            <person name="Benoit I."/>
            <person name="Brakhage A.A."/>
            <person name="Braus G.H."/>
            <person name="Fischer R."/>
            <person name="Frisvad J.C."/>
            <person name="Goldman G.H."/>
            <person name="Houbraken J."/>
            <person name="Oakley B."/>
            <person name="Pocsi I."/>
            <person name="Scazzocchio C."/>
            <person name="Seiboth B."/>
            <person name="vanKuyk P.A."/>
            <person name="Wortman J."/>
            <person name="Dyer P.S."/>
            <person name="Grigoriev I.V."/>
        </authorList>
    </citation>
    <scope>NUCLEOTIDE SEQUENCE [LARGE SCALE GENOMIC DNA]</scope>
    <source>
        <strain evidence="3">CBS 583.65</strain>
    </source>
</reference>